<dbReference type="GO" id="GO:0009423">
    <property type="term" value="P:chorismate biosynthetic process"/>
    <property type="evidence" value="ECO:0007669"/>
    <property type="project" value="TreeGrafter"/>
</dbReference>
<dbReference type="InterPro" id="IPR046346">
    <property type="entry name" value="Aminoacid_DH-like_N_sf"/>
</dbReference>
<dbReference type="PANTHER" id="PTHR21089:SF1">
    <property type="entry name" value="BIFUNCTIONAL 3-DEHYDROQUINATE DEHYDRATASE_SHIKIMATE DEHYDROGENASE, CHLOROPLASTIC"/>
    <property type="match status" value="1"/>
</dbReference>
<dbReference type="InterPro" id="IPR013708">
    <property type="entry name" value="Shikimate_DH-bd_N"/>
</dbReference>
<dbReference type="Gene3D" id="3.40.50.720">
    <property type="entry name" value="NAD(P)-binding Rossmann-like Domain"/>
    <property type="match status" value="1"/>
</dbReference>
<dbReference type="Pfam" id="PF08501">
    <property type="entry name" value="Shikimate_dh_N"/>
    <property type="match status" value="1"/>
</dbReference>
<dbReference type="SUPFAM" id="SSF51735">
    <property type="entry name" value="NAD(P)-binding Rossmann-fold domains"/>
    <property type="match status" value="1"/>
</dbReference>
<accession>A0AAN7T6H1</accession>
<dbReference type="Proteomes" id="UP001309876">
    <property type="component" value="Unassembled WGS sequence"/>
</dbReference>
<dbReference type="AlphaFoldDB" id="A0AAN7T6H1"/>
<dbReference type="GO" id="GO:0004764">
    <property type="term" value="F:shikimate 3-dehydrogenase (NADP+) activity"/>
    <property type="evidence" value="ECO:0007669"/>
    <property type="project" value="InterPro"/>
</dbReference>
<evidence type="ECO:0000313" key="3">
    <source>
        <dbReference type="Proteomes" id="UP001309876"/>
    </source>
</evidence>
<keyword evidence="3" id="KW-1185">Reference proteome</keyword>
<dbReference type="PANTHER" id="PTHR21089">
    <property type="entry name" value="SHIKIMATE DEHYDROGENASE"/>
    <property type="match status" value="1"/>
</dbReference>
<dbReference type="EMBL" id="JAVRRJ010000001">
    <property type="protein sequence ID" value="KAK5091178.1"/>
    <property type="molecule type" value="Genomic_DNA"/>
</dbReference>
<dbReference type="GO" id="GO:0019632">
    <property type="term" value="P:shikimate metabolic process"/>
    <property type="evidence" value="ECO:0007669"/>
    <property type="project" value="TreeGrafter"/>
</dbReference>
<feature type="domain" description="Shikimate dehydrogenase substrate binding N-terminal" evidence="1">
    <location>
        <begin position="38"/>
        <end position="119"/>
    </location>
</feature>
<protein>
    <recommendedName>
        <fullName evidence="1">Shikimate dehydrogenase substrate binding N-terminal domain-containing protein</fullName>
    </recommendedName>
</protein>
<dbReference type="SUPFAM" id="SSF53223">
    <property type="entry name" value="Aminoacid dehydrogenase-like, N-terminal domain"/>
    <property type="match status" value="1"/>
</dbReference>
<dbReference type="Gene3D" id="3.40.50.10860">
    <property type="entry name" value="Leucine Dehydrogenase, chain A, domain 1"/>
    <property type="match status" value="1"/>
</dbReference>
<name>A0AAN7T6H1_9EURO</name>
<evidence type="ECO:0000313" key="2">
    <source>
        <dbReference type="EMBL" id="KAK5091178.1"/>
    </source>
</evidence>
<dbReference type="InterPro" id="IPR036291">
    <property type="entry name" value="NAD(P)-bd_dom_sf"/>
</dbReference>
<proteinExistence type="predicted"/>
<organism evidence="2 3">
    <name type="scientific">Lithohypha guttulata</name>
    <dbReference type="NCBI Taxonomy" id="1690604"/>
    <lineage>
        <taxon>Eukaryota</taxon>
        <taxon>Fungi</taxon>
        <taxon>Dikarya</taxon>
        <taxon>Ascomycota</taxon>
        <taxon>Pezizomycotina</taxon>
        <taxon>Eurotiomycetes</taxon>
        <taxon>Chaetothyriomycetidae</taxon>
        <taxon>Chaetothyriales</taxon>
        <taxon>Trichomeriaceae</taxon>
        <taxon>Lithohypha</taxon>
    </lineage>
</organism>
<dbReference type="InterPro" id="IPR022893">
    <property type="entry name" value="Shikimate_DH_fam"/>
</dbReference>
<reference evidence="2 3" key="1">
    <citation type="submission" date="2023-08" db="EMBL/GenBank/DDBJ databases">
        <title>Black Yeasts Isolated from many extreme environments.</title>
        <authorList>
            <person name="Coleine C."/>
            <person name="Stajich J.E."/>
            <person name="Selbmann L."/>
        </authorList>
    </citation>
    <scope>NUCLEOTIDE SEQUENCE [LARGE SCALE GENOMIC DNA]</scope>
    <source>
        <strain evidence="2 3">CCFEE 5910</strain>
    </source>
</reference>
<comment type="caution">
    <text evidence="2">The sequence shown here is derived from an EMBL/GenBank/DDBJ whole genome shotgun (WGS) entry which is preliminary data.</text>
</comment>
<sequence>MATIPHISKAASLHEKQVRSKSNFAEPSVLHLDRRAYLVGNPIAHSQSPTLHHAIYSSMGKRWGQVLAETDDLAAFMQYLKSDTRSMGSGVTMPFKVAVIPYLDELEAAGQAVGAINTIFYRNGPDGRRRYIGTNTDVIGIRDAFLNNVTGESWRGRPGLVVGGGGTCRAAVYALRDLLGCSTVYIVNRDKAEVDSVIMEYASKGSAQGLIHVATVQEARSLPPPSIAVSAVPDFAPTTTSELTARQILQIFLQRGAAGSPLLEMCYHPSPDTAISTLANNAGWQVVGGIEAMIGQGLAQARLWTGVEIDDHLRQSISQKVKDVQAQRHKL</sequence>
<dbReference type="CDD" id="cd01065">
    <property type="entry name" value="NAD_bind_Shikimate_DH"/>
    <property type="match status" value="1"/>
</dbReference>
<gene>
    <name evidence="2" type="ORF">LTR05_001358</name>
</gene>
<evidence type="ECO:0000259" key="1">
    <source>
        <dbReference type="Pfam" id="PF08501"/>
    </source>
</evidence>